<accession>A0AAV6U2S0</accession>
<dbReference type="Proteomes" id="UP000827092">
    <property type="component" value="Unassembled WGS sequence"/>
</dbReference>
<name>A0AAV6U2S0_9ARAC</name>
<sequence length="90" mass="9953">MLTRDSDPISMVYNCSSKQTTQKPPWSVSKCIMMTKYFIVLVSLTVMAVQCSASSISRSSEDRGRPAPDNFQVPPVLNPLVLPKLGSFNK</sequence>
<gene>
    <name evidence="1" type="ORF">JTE90_025117</name>
</gene>
<evidence type="ECO:0000313" key="1">
    <source>
        <dbReference type="EMBL" id="KAG8178234.1"/>
    </source>
</evidence>
<protein>
    <submittedName>
        <fullName evidence="1">Uncharacterized protein</fullName>
    </submittedName>
</protein>
<evidence type="ECO:0000313" key="2">
    <source>
        <dbReference type="Proteomes" id="UP000827092"/>
    </source>
</evidence>
<proteinExistence type="predicted"/>
<keyword evidence="2" id="KW-1185">Reference proteome</keyword>
<reference evidence="1 2" key="1">
    <citation type="journal article" date="2022" name="Nat. Ecol. Evol.">
        <title>A masculinizing supergene underlies an exaggerated male reproductive morph in a spider.</title>
        <authorList>
            <person name="Hendrickx F."/>
            <person name="De Corte Z."/>
            <person name="Sonet G."/>
            <person name="Van Belleghem S.M."/>
            <person name="Kostlbacher S."/>
            <person name="Vangestel C."/>
        </authorList>
    </citation>
    <scope>NUCLEOTIDE SEQUENCE [LARGE SCALE GENOMIC DNA]</scope>
    <source>
        <strain evidence="1">W744_W776</strain>
    </source>
</reference>
<dbReference type="EMBL" id="JAFNEN010000710">
    <property type="protein sequence ID" value="KAG8178234.1"/>
    <property type="molecule type" value="Genomic_DNA"/>
</dbReference>
<dbReference type="AlphaFoldDB" id="A0AAV6U2S0"/>
<organism evidence="1 2">
    <name type="scientific">Oedothorax gibbosus</name>
    <dbReference type="NCBI Taxonomy" id="931172"/>
    <lineage>
        <taxon>Eukaryota</taxon>
        <taxon>Metazoa</taxon>
        <taxon>Ecdysozoa</taxon>
        <taxon>Arthropoda</taxon>
        <taxon>Chelicerata</taxon>
        <taxon>Arachnida</taxon>
        <taxon>Araneae</taxon>
        <taxon>Araneomorphae</taxon>
        <taxon>Entelegynae</taxon>
        <taxon>Araneoidea</taxon>
        <taxon>Linyphiidae</taxon>
        <taxon>Erigoninae</taxon>
        <taxon>Oedothorax</taxon>
    </lineage>
</organism>
<comment type="caution">
    <text evidence="1">The sequence shown here is derived from an EMBL/GenBank/DDBJ whole genome shotgun (WGS) entry which is preliminary data.</text>
</comment>